<evidence type="ECO:0000256" key="1">
    <source>
        <dbReference type="SAM" id="MobiDB-lite"/>
    </source>
</evidence>
<reference evidence="2" key="3">
    <citation type="submission" date="2015-04" db="UniProtKB">
        <authorList>
            <consortium name="EnsemblPlants"/>
        </authorList>
    </citation>
    <scope>IDENTIFICATION</scope>
</reference>
<organism evidence="2 3">
    <name type="scientific">Leersia perrieri</name>
    <dbReference type="NCBI Taxonomy" id="77586"/>
    <lineage>
        <taxon>Eukaryota</taxon>
        <taxon>Viridiplantae</taxon>
        <taxon>Streptophyta</taxon>
        <taxon>Embryophyta</taxon>
        <taxon>Tracheophyta</taxon>
        <taxon>Spermatophyta</taxon>
        <taxon>Magnoliopsida</taxon>
        <taxon>Liliopsida</taxon>
        <taxon>Poales</taxon>
        <taxon>Poaceae</taxon>
        <taxon>BOP clade</taxon>
        <taxon>Oryzoideae</taxon>
        <taxon>Oryzeae</taxon>
        <taxon>Oryzinae</taxon>
        <taxon>Leersia</taxon>
    </lineage>
</organism>
<feature type="region of interest" description="Disordered" evidence="1">
    <location>
        <begin position="199"/>
        <end position="245"/>
    </location>
</feature>
<proteinExistence type="predicted"/>
<dbReference type="Gramene" id="LPERR08G05440.1">
    <property type="protein sequence ID" value="LPERR08G05440.1"/>
    <property type="gene ID" value="LPERR08G05440"/>
</dbReference>
<protein>
    <submittedName>
        <fullName evidence="2">Uncharacterized protein</fullName>
    </submittedName>
</protein>
<evidence type="ECO:0000313" key="2">
    <source>
        <dbReference type="EnsemblPlants" id="LPERR08G05440.1"/>
    </source>
</evidence>
<reference evidence="3" key="2">
    <citation type="submission" date="2013-12" db="EMBL/GenBank/DDBJ databases">
        <authorList>
            <person name="Yu Y."/>
            <person name="Lee S."/>
            <person name="de Baynast K."/>
            <person name="Wissotski M."/>
            <person name="Liu L."/>
            <person name="Talag J."/>
            <person name="Goicoechea J."/>
            <person name="Angelova A."/>
            <person name="Jetty R."/>
            <person name="Kudrna D."/>
            <person name="Golser W."/>
            <person name="Rivera L."/>
            <person name="Zhang J."/>
            <person name="Wing R."/>
        </authorList>
    </citation>
    <scope>NUCLEOTIDE SEQUENCE</scope>
</reference>
<dbReference type="Proteomes" id="UP000032180">
    <property type="component" value="Chromosome 8"/>
</dbReference>
<name>A0A0D9X5B6_9ORYZ</name>
<evidence type="ECO:0000313" key="3">
    <source>
        <dbReference type="Proteomes" id="UP000032180"/>
    </source>
</evidence>
<reference evidence="2 3" key="1">
    <citation type="submission" date="2012-08" db="EMBL/GenBank/DDBJ databases">
        <title>Oryza genome evolution.</title>
        <authorList>
            <person name="Wing R.A."/>
        </authorList>
    </citation>
    <scope>NUCLEOTIDE SEQUENCE</scope>
</reference>
<dbReference type="AlphaFoldDB" id="A0A0D9X5B6"/>
<keyword evidence="3" id="KW-1185">Reference proteome</keyword>
<accession>A0A0D9X5B6</accession>
<feature type="compositionally biased region" description="Acidic residues" evidence="1">
    <location>
        <begin position="217"/>
        <end position="226"/>
    </location>
</feature>
<dbReference type="HOGENOM" id="CLU_1134945_0_0_1"/>
<dbReference type="EnsemblPlants" id="LPERR08G05440.1">
    <property type="protein sequence ID" value="LPERR08G05440.1"/>
    <property type="gene ID" value="LPERR08G05440"/>
</dbReference>
<sequence>MTEKLGYGGRPKYTGEYKEGAKARPLWSVKLMVMAEAAHRLTLEVTIGGDTFESACPSAARDALEILSNHYSTQLAKTEYRFHPRASGKRYADFRNPSQEDDPTLVHRADYAKMMEGGVTHLQHQEAQLRKKVFDLKRDVCFFKGLYQELVDKKTYDQEMRSRRYGPARYSTAVRSSHPLVRDCRGWVRMVRPRLVEDLSFNALPTQEPSRGPSEEPSVEQEEDGDNSSSASEVGPEAVEAEPSV</sequence>